<evidence type="ECO:0000256" key="5">
    <source>
        <dbReference type="ARBA" id="ARBA00022592"/>
    </source>
</evidence>
<dbReference type="EMBL" id="DVNB01000087">
    <property type="protein sequence ID" value="HIU57793.1"/>
    <property type="molecule type" value="Genomic_DNA"/>
</dbReference>
<organism evidence="11 12">
    <name type="scientific">Candidatus Ornithomonoglobus merdipullorum</name>
    <dbReference type="NCBI Taxonomy" id="2840895"/>
    <lineage>
        <taxon>Bacteria</taxon>
        <taxon>Bacillati</taxon>
        <taxon>Bacillota</taxon>
        <taxon>Clostridia</taxon>
        <taxon>Candidatus Ornithomonoglobus</taxon>
    </lineage>
</organism>
<protein>
    <submittedName>
        <fullName evidence="11">Substrate-binding domain-containing protein</fullName>
    </submittedName>
</protein>
<feature type="chain" id="PRO_5039679737" evidence="9">
    <location>
        <begin position="21"/>
        <end position="300"/>
    </location>
</feature>
<keyword evidence="5" id="KW-0813">Transport</keyword>
<dbReference type="AlphaFoldDB" id="A0A9D1MC57"/>
<evidence type="ECO:0000256" key="7">
    <source>
        <dbReference type="ARBA" id="ARBA00023139"/>
    </source>
</evidence>
<dbReference type="GO" id="GO:0006817">
    <property type="term" value="P:phosphate ion transport"/>
    <property type="evidence" value="ECO:0007669"/>
    <property type="project" value="UniProtKB-KW"/>
</dbReference>
<keyword evidence="5" id="KW-0592">Phosphate transport</keyword>
<dbReference type="GO" id="GO:0005886">
    <property type="term" value="C:plasma membrane"/>
    <property type="evidence" value="ECO:0007669"/>
    <property type="project" value="UniProtKB-SubCell"/>
</dbReference>
<comment type="subcellular location">
    <subcellularLocation>
        <location evidence="2">Cell membrane</location>
        <topology evidence="2">Lipid-anchor</topology>
    </subcellularLocation>
</comment>
<comment type="similarity">
    <text evidence="3">Belongs to the PstS family.</text>
</comment>
<feature type="signal peptide" evidence="9">
    <location>
        <begin position="1"/>
        <end position="20"/>
    </location>
</feature>
<comment type="function">
    <text evidence="1">Part of the ABC transporter complex PstSACB involved in phosphate import.</text>
</comment>
<dbReference type="Proteomes" id="UP000824109">
    <property type="component" value="Unassembled WGS sequence"/>
</dbReference>
<evidence type="ECO:0000256" key="6">
    <source>
        <dbReference type="ARBA" id="ARBA00022729"/>
    </source>
</evidence>
<feature type="domain" description="PBP" evidence="10">
    <location>
        <begin position="43"/>
        <end position="165"/>
    </location>
</feature>
<dbReference type="PANTHER" id="PTHR30570:SF1">
    <property type="entry name" value="PHOSPHATE-BINDING PROTEIN PSTS"/>
    <property type="match status" value="1"/>
</dbReference>
<dbReference type="Pfam" id="PF12849">
    <property type="entry name" value="PBP_like_2"/>
    <property type="match status" value="2"/>
</dbReference>
<dbReference type="PANTHER" id="PTHR30570">
    <property type="entry name" value="PERIPLASMIC PHOSPHATE BINDING COMPONENT OF PHOSPHATE ABC TRANSPORTER"/>
    <property type="match status" value="1"/>
</dbReference>
<keyword evidence="7" id="KW-0564">Palmitate</keyword>
<feature type="domain" description="PBP" evidence="10">
    <location>
        <begin position="186"/>
        <end position="298"/>
    </location>
</feature>
<evidence type="ECO:0000313" key="11">
    <source>
        <dbReference type="EMBL" id="HIU57793.1"/>
    </source>
</evidence>
<keyword evidence="8" id="KW-0449">Lipoprotein</keyword>
<evidence type="ECO:0000256" key="2">
    <source>
        <dbReference type="ARBA" id="ARBA00004193"/>
    </source>
</evidence>
<evidence type="ECO:0000256" key="3">
    <source>
        <dbReference type="ARBA" id="ARBA00008725"/>
    </source>
</evidence>
<dbReference type="InterPro" id="IPR050811">
    <property type="entry name" value="Phosphate_ABC_transporter"/>
</dbReference>
<comment type="caution">
    <text evidence="11">The sequence shown here is derived from an EMBL/GenBank/DDBJ whole genome shotgun (WGS) entry which is preliminary data.</text>
</comment>
<keyword evidence="6 9" id="KW-0732">Signal</keyword>
<reference evidence="11" key="2">
    <citation type="journal article" date="2021" name="PeerJ">
        <title>Extensive microbial diversity within the chicken gut microbiome revealed by metagenomics and culture.</title>
        <authorList>
            <person name="Gilroy R."/>
            <person name="Ravi A."/>
            <person name="Getino M."/>
            <person name="Pursley I."/>
            <person name="Horton D.L."/>
            <person name="Alikhan N.F."/>
            <person name="Baker D."/>
            <person name="Gharbi K."/>
            <person name="Hall N."/>
            <person name="Watson M."/>
            <person name="Adriaenssens E.M."/>
            <person name="Foster-Nyarko E."/>
            <person name="Jarju S."/>
            <person name="Secka A."/>
            <person name="Antonio M."/>
            <person name="Oren A."/>
            <person name="Chaudhuri R.R."/>
            <person name="La Ragione R."/>
            <person name="Hildebrand F."/>
            <person name="Pallen M.J."/>
        </authorList>
    </citation>
    <scope>NUCLEOTIDE SEQUENCE</scope>
    <source>
        <strain evidence="11">USAMLcec3-3695</strain>
    </source>
</reference>
<evidence type="ECO:0000259" key="10">
    <source>
        <dbReference type="Pfam" id="PF12849"/>
    </source>
</evidence>
<accession>A0A9D1MC57</accession>
<evidence type="ECO:0000256" key="1">
    <source>
        <dbReference type="ARBA" id="ARBA00002841"/>
    </source>
</evidence>
<sequence length="300" mass="30867">MKLRNTVLAVLSLSAVLALASCGGDQTADTGDTQSAGSSFDSSSAITVVSREDGSGTRGAFTELFGIEEEDANGNTADLTTEEAIIANRTDVMLTNVAGDEYAIGYVSLGSLNDSVKAVDIDGAAATAENVQNGTYKVSRPFNIVTKDGLSDVAQDFINFIMSKEGQEICAGDYIPVDAEAAAFAGTNPSGRVTVVGSSSVSPLMEELKEAYQAVNPSAEIEIQTNDSTSGVNGAIEGTCDIGMASRELSDSEASQVTATAIAIDGIAVIVNSENPTDALTSQNVKDIFTGTITTWADIA</sequence>
<dbReference type="SUPFAM" id="SSF53850">
    <property type="entry name" value="Periplasmic binding protein-like II"/>
    <property type="match status" value="2"/>
</dbReference>
<dbReference type="InterPro" id="IPR024370">
    <property type="entry name" value="PBP_domain"/>
</dbReference>
<evidence type="ECO:0000256" key="9">
    <source>
        <dbReference type="SAM" id="SignalP"/>
    </source>
</evidence>
<dbReference type="Gene3D" id="3.40.190.10">
    <property type="entry name" value="Periplasmic binding protein-like II"/>
    <property type="match status" value="2"/>
</dbReference>
<name>A0A9D1MC57_9FIRM</name>
<comment type="subunit">
    <text evidence="4">The complex is composed of two ATP-binding proteins (PstB), two transmembrane proteins (PstC and PstA) and a solute-binding protein (PstS).</text>
</comment>
<evidence type="ECO:0000256" key="4">
    <source>
        <dbReference type="ARBA" id="ARBA00011529"/>
    </source>
</evidence>
<proteinExistence type="inferred from homology"/>
<evidence type="ECO:0000256" key="8">
    <source>
        <dbReference type="ARBA" id="ARBA00023288"/>
    </source>
</evidence>
<gene>
    <name evidence="11" type="ORF">IAA61_08305</name>
</gene>
<evidence type="ECO:0000313" key="12">
    <source>
        <dbReference type="Proteomes" id="UP000824109"/>
    </source>
</evidence>
<dbReference type="PROSITE" id="PS51257">
    <property type="entry name" value="PROKAR_LIPOPROTEIN"/>
    <property type="match status" value="1"/>
</dbReference>
<reference evidence="11" key="1">
    <citation type="submission" date="2020-10" db="EMBL/GenBank/DDBJ databases">
        <authorList>
            <person name="Gilroy R."/>
        </authorList>
    </citation>
    <scope>NUCLEOTIDE SEQUENCE</scope>
    <source>
        <strain evidence="11">USAMLcec3-3695</strain>
    </source>
</reference>